<dbReference type="KEGG" id="anf:AQPE_4088"/>
<dbReference type="Proteomes" id="UP001193389">
    <property type="component" value="Chromosome"/>
</dbReference>
<feature type="domain" description="DUF3347" evidence="2">
    <location>
        <begin position="61"/>
        <end position="152"/>
    </location>
</feature>
<feature type="signal peptide" evidence="1">
    <location>
        <begin position="1"/>
        <end position="19"/>
    </location>
</feature>
<evidence type="ECO:0000259" key="2">
    <source>
        <dbReference type="Pfam" id="PF11827"/>
    </source>
</evidence>
<name>A0A5K7SEA3_9BACT</name>
<evidence type="ECO:0000256" key="1">
    <source>
        <dbReference type="SAM" id="SignalP"/>
    </source>
</evidence>
<dbReference type="EMBL" id="AP018694">
    <property type="protein sequence ID" value="BBE19900.1"/>
    <property type="molecule type" value="Genomic_DNA"/>
</dbReference>
<evidence type="ECO:0000313" key="3">
    <source>
        <dbReference type="EMBL" id="BBE19900.1"/>
    </source>
</evidence>
<proteinExistence type="predicted"/>
<protein>
    <submittedName>
        <fullName evidence="3">Co/Zn/Cd efflux system membrane fusion protein</fullName>
    </submittedName>
</protein>
<dbReference type="AlphaFoldDB" id="A0A5K7SEA3"/>
<accession>A0A5K7SEA3</accession>
<reference evidence="3" key="1">
    <citation type="journal article" date="2020" name="Int. J. Syst. Evol. Microbiol.">
        <title>Aquipluma nitroreducens gen. nov. sp. nov., a novel facultatively anaerobic bacterium isolated from a freshwater lake.</title>
        <authorList>
            <person name="Watanabe M."/>
            <person name="Kojima H."/>
            <person name="Fukui M."/>
        </authorList>
    </citation>
    <scope>NUCLEOTIDE SEQUENCE</scope>
    <source>
        <strain evidence="3">MeG22</strain>
    </source>
</reference>
<keyword evidence="1" id="KW-0732">Signal</keyword>
<gene>
    <name evidence="3" type="ORF">AQPE_4088</name>
</gene>
<dbReference type="Pfam" id="PF11827">
    <property type="entry name" value="DUF3347"/>
    <property type="match status" value="1"/>
</dbReference>
<sequence>MKTTMIMLFLALLSWGTSAQHDHSSMGGSVSSHSNMVPKMKEEPRVIPTLKVKQSLSVTSILDNYLALKDALVDDNSKKAASSGKMLLDALGKFDLSSQPAPKQKELKDILDDAKENAEHISENGDKIDHQREHFEILGGDIKDLIVITGSDRTLYQLFCSMYNNNKGGKWLSASDKVKNPFFGGENKKCGRVLVEIVIK</sequence>
<feature type="chain" id="PRO_5024369628" evidence="1">
    <location>
        <begin position="20"/>
        <end position="200"/>
    </location>
</feature>
<keyword evidence="4" id="KW-1185">Reference proteome</keyword>
<evidence type="ECO:0000313" key="4">
    <source>
        <dbReference type="Proteomes" id="UP001193389"/>
    </source>
</evidence>
<dbReference type="InterPro" id="IPR021782">
    <property type="entry name" value="DUF3347"/>
</dbReference>
<organism evidence="3 4">
    <name type="scientific">Aquipluma nitroreducens</name>
    <dbReference type="NCBI Taxonomy" id="2010828"/>
    <lineage>
        <taxon>Bacteria</taxon>
        <taxon>Pseudomonadati</taxon>
        <taxon>Bacteroidota</taxon>
        <taxon>Bacteroidia</taxon>
        <taxon>Marinilabiliales</taxon>
        <taxon>Prolixibacteraceae</taxon>
        <taxon>Aquipluma</taxon>
    </lineage>
</organism>
<dbReference type="RefSeq" id="WP_318348107.1">
    <property type="nucleotide sequence ID" value="NZ_AP018694.1"/>
</dbReference>